<gene>
    <name evidence="1" type="ORF">DFP98_1567</name>
</gene>
<reference evidence="1 2" key="1">
    <citation type="submission" date="2018-07" db="EMBL/GenBank/DDBJ databases">
        <title>Genomic Encyclopedia of Type Strains, Phase III (KMG-III): the genomes of soil and plant-associated and newly described type strains.</title>
        <authorList>
            <person name="Whitman W."/>
        </authorList>
    </citation>
    <scope>NUCLEOTIDE SEQUENCE [LARGE SCALE GENOMIC DNA]</scope>
    <source>
        <strain evidence="1 2">CECT 7287</strain>
    </source>
</reference>
<accession>A0A3D9HT84</accession>
<proteinExistence type="predicted"/>
<keyword evidence="2" id="KW-1185">Reference proteome</keyword>
<dbReference type="SUPFAM" id="SSF89232">
    <property type="entry name" value="Hypothetical protein TM1070"/>
    <property type="match status" value="1"/>
</dbReference>
<comment type="caution">
    <text evidence="1">The sequence shown here is derived from an EMBL/GenBank/DDBJ whole genome shotgun (WGS) entry which is preliminary data.</text>
</comment>
<organism evidence="1 2">
    <name type="scientific">Cohnella phaseoli</name>
    <dbReference type="NCBI Taxonomy" id="456490"/>
    <lineage>
        <taxon>Bacteria</taxon>
        <taxon>Bacillati</taxon>
        <taxon>Bacillota</taxon>
        <taxon>Bacilli</taxon>
        <taxon>Bacillales</taxon>
        <taxon>Paenibacillaceae</taxon>
        <taxon>Cohnella</taxon>
    </lineage>
</organism>
<evidence type="ECO:0000313" key="1">
    <source>
        <dbReference type="EMBL" id="RED52712.1"/>
    </source>
</evidence>
<evidence type="ECO:0000313" key="2">
    <source>
        <dbReference type="Proteomes" id="UP000256977"/>
    </source>
</evidence>
<dbReference type="AlphaFoldDB" id="A0A3D9HT84"/>
<dbReference type="InterPro" id="IPR036698">
    <property type="entry name" value="TM1070-like_sf"/>
</dbReference>
<dbReference type="RefSeq" id="WP_220377227.1">
    <property type="nucleotide sequence ID" value="NZ_QRDZ01000056.1"/>
</dbReference>
<dbReference type="EMBL" id="QRDZ01000056">
    <property type="protein sequence ID" value="RED52712.1"/>
    <property type="molecule type" value="Genomic_DNA"/>
</dbReference>
<dbReference type="Proteomes" id="UP000256977">
    <property type="component" value="Unassembled WGS sequence"/>
</dbReference>
<protein>
    <recommendedName>
        <fullName evidence="3">Sensory rhodopsin transducer</fullName>
    </recommendedName>
</protein>
<sequence>MNDNKGKRQWVFPDCELPPPGEHPLEGHESIIVLNMNDDKATVRFTLYFSDQEPVEGLEAEIEGQRVRCFRLDHPEDLGGYVVPKETQYAVKLVSDVPVVVQYGRLDTRQTNMAFYTTMGLSV</sequence>
<dbReference type="InterPro" id="IPR009794">
    <property type="entry name" value="ASRT"/>
</dbReference>
<evidence type="ECO:0008006" key="3">
    <source>
        <dbReference type="Google" id="ProtNLM"/>
    </source>
</evidence>
<name>A0A3D9HT84_9BACL</name>
<dbReference type="Pfam" id="PF07100">
    <property type="entry name" value="ASRT"/>
    <property type="match status" value="1"/>
</dbReference>
<dbReference type="Gene3D" id="2.60.290.11">
    <property type="entry name" value="TM1070-like"/>
    <property type="match status" value="1"/>
</dbReference>